<sequence length="277" mass="28988">MSPPGPADPAADRAPGPADPASGPGPAGSGSEGPRRDGGDGPALLLAKAHYPVTTLGPGTRAGIWTQGCTLHCPGCLSRDTWDADPGRAVPVAAVLGWLASLPGPVDGVTISGGEPFQQPEALAALLRGIRAWRDGLRRETIPLDILVYSGYVYTRLSRSSGTREIMSMCDAVITGPYVDRLNPEAGHSGSGSLLWRGSANQRVVPISPLGERRYGAAAGVVQTEEDAGPRVQVSVDEGPEGRRVYYIGIPRRGDMEHLTSTLERAGVRSGDVSWRP</sequence>
<evidence type="ECO:0000256" key="1">
    <source>
        <dbReference type="ARBA" id="ARBA00001966"/>
    </source>
</evidence>
<dbReference type="RefSeq" id="WP_378062984.1">
    <property type="nucleotide sequence ID" value="NZ_JBHSXS010000001.1"/>
</dbReference>
<evidence type="ECO:0000256" key="4">
    <source>
        <dbReference type="ARBA" id="ARBA00022723"/>
    </source>
</evidence>
<reference evidence="9" key="1">
    <citation type="journal article" date="2019" name="Int. J. Syst. Evol. Microbiol.">
        <title>The Global Catalogue of Microorganisms (GCM) 10K type strain sequencing project: providing services to taxonomists for standard genome sequencing and annotation.</title>
        <authorList>
            <consortium name="The Broad Institute Genomics Platform"/>
            <consortium name="The Broad Institute Genome Sequencing Center for Infectious Disease"/>
            <person name="Wu L."/>
            <person name="Ma J."/>
        </authorList>
    </citation>
    <scope>NUCLEOTIDE SEQUENCE [LARGE SCALE GENOMIC DNA]</scope>
    <source>
        <strain evidence="9">JCM 3369</strain>
    </source>
</reference>
<dbReference type="SUPFAM" id="SSF102114">
    <property type="entry name" value="Radical SAM enzymes"/>
    <property type="match status" value="1"/>
</dbReference>
<dbReference type="InterPro" id="IPR013785">
    <property type="entry name" value="Aldolase_TIM"/>
</dbReference>
<keyword evidence="4" id="KW-0479">Metal-binding</keyword>
<dbReference type="PANTHER" id="PTHR30352">
    <property type="entry name" value="PYRUVATE FORMATE-LYASE-ACTIVATING ENZYME"/>
    <property type="match status" value="1"/>
</dbReference>
<dbReference type="Pfam" id="PF13353">
    <property type="entry name" value="Fer4_12"/>
    <property type="match status" value="1"/>
</dbReference>
<proteinExistence type="predicted"/>
<evidence type="ECO:0000313" key="9">
    <source>
        <dbReference type="Proteomes" id="UP001596380"/>
    </source>
</evidence>
<keyword evidence="5" id="KW-0408">Iron</keyword>
<keyword evidence="2" id="KW-0004">4Fe-4S</keyword>
<evidence type="ECO:0000256" key="2">
    <source>
        <dbReference type="ARBA" id="ARBA00022485"/>
    </source>
</evidence>
<dbReference type="SFLD" id="SFLDS00029">
    <property type="entry name" value="Radical_SAM"/>
    <property type="match status" value="1"/>
</dbReference>
<evidence type="ECO:0000256" key="6">
    <source>
        <dbReference type="ARBA" id="ARBA00023014"/>
    </source>
</evidence>
<dbReference type="InterPro" id="IPR058240">
    <property type="entry name" value="rSAM_sf"/>
</dbReference>
<evidence type="ECO:0000256" key="3">
    <source>
        <dbReference type="ARBA" id="ARBA00022691"/>
    </source>
</evidence>
<dbReference type="Gene3D" id="3.20.20.70">
    <property type="entry name" value="Aldolase class I"/>
    <property type="match status" value="1"/>
</dbReference>
<gene>
    <name evidence="8" type="ORF">ACFQKB_00920</name>
</gene>
<evidence type="ECO:0000256" key="5">
    <source>
        <dbReference type="ARBA" id="ARBA00023004"/>
    </source>
</evidence>
<dbReference type="InterPro" id="IPR034457">
    <property type="entry name" value="Organic_radical-activating"/>
</dbReference>
<comment type="cofactor">
    <cofactor evidence="1">
        <name>[4Fe-4S] cluster</name>
        <dbReference type="ChEBI" id="CHEBI:49883"/>
    </cofactor>
</comment>
<dbReference type="Proteomes" id="UP001596380">
    <property type="component" value="Unassembled WGS sequence"/>
</dbReference>
<dbReference type="PANTHER" id="PTHR30352:SF2">
    <property type="entry name" value="ANAEROBIC RIBONUCLEOSIDE-TRIPHOSPHATE REDUCTASE-ACTIVATING PROTEIN"/>
    <property type="match status" value="1"/>
</dbReference>
<name>A0ABW2CBI8_9ACTN</name>
<keyword evidence="3" id="KW-0949">S-adenosyl-L-methionine</keyword>
<protein>
    <submittedName>
        <fullName evidence="8">4Fe-4S single cluster domain-containing protein</fullName>
    </submittedName>
</protein>
<accession>A0ABW2CBI8</accession>
<feature type="region of interest" description="Disordered" evidence="7">
    <location>
        <begin position="1"/>
        <end position="43"/>
    </location>
</feature>
<dbReference type="InterPro" id="IPR007197">
    <property type="entry name" value="rSAM"/>
</dbReference>
<evidence type="ECO:0000256" key="7">
    <source>
        <dbReference type="SAM" id="MobiDB-lite"/>
    </source>
</evidence>
<comment type="caution">
    <text evidence="8">The sequence shown here is derived from an EMBL/GenBank/DDBJ whole genome shotgun (WGS) entry which is preliminary data.</text>
</comment>
<evidence type="ECO:0000313" key="8">
    <source>
        <dbReference type="EMBL" id="MFC6878318.1"/>
    </source>
</evidence>
<keyword evidence="9" id="KW-1185">Reference proteome</keyword>
<keyword evidence="6" id="KW-0411">Iron-sulfur</keyword>
<dbReference type="EMBL" id="JBHSXS010000001">
    <property type="protein sequence ID" value="MFC6878318.1"/>
    <property type="molecule type" value="Genomic_DNA"/>
</dbReference>
<feature type="compositionally biased region" description="Low complexity" evidence="7">
    <location>
        <begin position="8"/>
        <end position="24"/>
    </location>
</feature>
<organism evidence="8 9">
    <name type="scientific">Actinomadura yumaensis</name>
    <dbReference type="NCBI Taxonomy" id="111807"/>
    <lineage>
        <taxon>Bacteria</taxon>
        <taxon>Bacillati</taxon>
        <taxon>Actinomycetota</taxon>
        <taxon>Actinomycetes</taxon>
        <taxon>Streptosporangiales</taxon>
        <taxon>Thermomonosporaceae</taxon>
        <taxon>Actinomadura</taxon>
    </lineage>
</organism>